<keyword evidence="7" id="KW-1185">Reference proteome</keyword>
<keyword evidence="4" id="KW-0812">Transmembrane</keyword>
<name>A0A4T1ZVC4_9PSED</name>
<evidence type="ECO:0000313" key="6">
    <source>
        <dbReference type="EMBL" id="TIH08117.1"/>
    </source>
</evidence>
<dbReference type="AlphaFoldDB" id="A0A4T1ZVC4"/>
<dbReference type="SUPFAM" id="SSF53822">
    <property type="entry name" value="Periplasmic binding protein-like I"/>
    <property type="match status" value="1"/>
</dbReference>
<dbReference type="Proteomes" id="UP000307541">
    <property type="component" value="Unassembled WGS sequence"/>
</dbReference>
<dbReference type="Pfam" id="PF13407">
    <property type="entry name" value="Peripla_BP_4"/>
    <property type="match status" value="1"/>
</dbReference>
<dbReference type="EMBL" id="RFLV01000002">
    <property type="protein sequence ID" value="TIH08117.1"/>
    <property type="molecule type" value="Genomic_DNA"/>
</dbReference>
<organism evidence="6 7">
    <name type="scientific">Pseudomonas leptonychotis</name>
    <dbReference type="NCBI Taxonomy" id="2448482"/>
    <lineage>
        <taxon>Bacteria</taxon>
        <taxon>Pseudomonadati</taxon>
        <taxon>Pseudomonadota</taxon>
        <taxon>Gammaproteobacteria</taxon>
        <taxon>Pseudomonadales</taxon>
        <taxon>Pseudomonadaceae</taxon>
        <taxon>Pseudomonas</taxon>
    </lineage>
</organism>
<protein>
    <submittedName>
        <fullName evidence="6">LacI family transcriptional regulator</fullName>
    </submittedName>
</protein>
<gene>
    <name evidence="6" type="ORF">D8779_11370</name>
</gene>
<evidence type="ECO:0000256" key="1">
    <source>
        <dbReference type="ARBA" id="ARBA00004196"/>
    </source>
</evidence>
<evidence type="ECO:0000256" key="4">
    <source>
        <dbReference type="SAM" id="Phobius"/>
    </source>
</evidence>
<comment type="similarity">
    <text evidence="2">Belongs to the bacterial solute-binding protein 2 family.</text>
</comment>
<evidence type="ECO:0000259" key="5">
    <source>
        <dbReference type="Pfam" id="PF13407"/>
    </source>
</evidence>
<dbReference type="PANTHER" id="PTHR46847">
    <property type="entry name" value="D-ALLOSE-BINDING PERIPLASMIC PROTEIN-RELATED"/>
    <property type="match status" value="1"/>
</dbReference>
<comment type="subcellular location">
    <subcellularLocation>
        <location evidence="1">Cell envelope</location>
    </subcellularLocation>
</comment>
<evidence type="ECO:0000256" key="3">
    <source>
        <dbReference type="ARBA" id="ARBA00022729"/>
    </source>
</evidence>
<dbReference type="CDD" id="cd06324">
    <property type="entry name" value="PBP1_ABC_sugar_binding-like"/>
    <property type="match status" value="1"/>
</dbReference>
<keyword evidence="4" id="KW-1133">Transmembrane helix</keyword>
<proteinExistence type="inferred from homology"/>
<sequence>MANCYGFTDILCAPLRRHGVFRSFLTVIGTLCVLAFAHVAHAVVEDPRAVRKAPASVVFLNPGFSDEPFWVGYSDFMQAAADDLGMQLQVIYGERNPPQLLEKARSVLARDKQPDYLIFVNEMYTAPELLRLFADSPIKLFSLHSTLTPEQQQMVGGSRGYYRNWIGSLIPNDEQAGYWMAKALIAKLKGKPGSLLAFAGVRHTPSSSLRESGLHRALLEHPEIKLQQTLQGEWKRQRAYEQAQLMLPRYPDVQLVWSANDEMAFGVMQAAQELGKKPGRDIYLSALNNSDEVLQARIDGKISVLVGGHFTLGGWAMVMLHDYHAGLDFAARGGKDRVDQLFSLLDARQAAYLQQRLKVPGYGLNFRQFSALYRPQIKNYGFSIQPLLP</sequence>
<keyword evidence="4" id="KW-0472">Membrane</keyword>
<evidence type="ECO:0000256" key="2">
    <source>
        <dbReference type="ARBA" id="ARBA00007639"/>
    </source>
</evidence>
<feature type="transmembrane region" description="Helical" evidence="4">
    <location>
        <begin position="24"/>
        <end position="44"/>
    </location>
</feature>
<comment type="caution">
    <text evidence="6">The sequence shown here is derived from an EMBL/GenBank/DDBJ whole genome shotgun (WGS) entry which is preliminary data.</text>
</comment>
<dbReference type="InterPro" id="IPR028082">
    <property type="entry name" value="Peripla_BP_I"/>
</dbReference>
<accession>A0A4T1ZVC4</accession>
<reference evidence="6 7" key="1">
    <citation type="submission" date="2018-10" db="EMBL/GenBank/DDBJ databases">
        <title>Pseudomonas leptonychotis sp. nov., isolated from Weddell seals in Antarctica.</title>
        <authorList>
            <person name="Novakova D."/>
            <person name="Svec P."/>
            <person name="Kralova S."/>
            <person name="Kristofova L."/>
            <person name="Zeman M."/>
            <person name="Pantucek R."/>
            <person name="Maslanova I."/>
            <person name="Sedlacek I."/>
        </authorList>
    </citation>
    <scope>NUCLEOTIDE SEQUENCE [LARGE SCALE GENOMIC DNA]</scope>
    <source>
        <strain evidence="6 7">CCM 8849</strain>
    </source>
</reference>
<dbReference type="GO" id="GO:0030313">
    <property type="term" value="C:cell envelope"/>
    <property type="evidence" value="ECO:0007669"/>
    <property type="project" value="UniProtKB-SubCell"/>
</dbReference>
<dbReference type="Gene3D" id="3.40.50.2300">
    <property type="match status" value="2"/>
</dbReference>
<dbReference type="GO" id="GO:0030246">
    <property type="term" value="F:carbohydrate binding"/>
    <property type="evidence" value="ECO:0007669"/>
    <property type="project" value="UniProtKB-ARBA"/>
</dbReference>
<dbReference type="GO" id="GO:0055085">
    <property type="term" value="P:transmembrane transport"/>
    <property type="evidence" value="ECO:0007669"/>
    <property type="project" value="UniProtKB-ARBA"/>
</dbReference>
<feature type="domain" description="Periplasmic binding protein" evidence="5">
    <location>
        <begin position="57"/>
        <end position="322"/>
    </location>
</feature>
<evidence type="ECO:0000313" key="7">
    <source>
        <dbReference type="Proteomes" id="UP000307541"/>
    </source>
</evidence>
<dbReference type="InterPro" id="IPR025997">
    <property type="entry name" value="SBP_2_dom"/>
</dbReference>
<dbReference type="PANTHER" id="PTHR46847:SF2">
    <property type="entry name" value="ABC TRANSPORTER SUGAR-BINDING PROTEIN"/>
    <property type="match status" value="1"/>
</dbReference>
<dbReference type="OrthoDB" id="245475at2"/>
<keyword evidence="3" id="KW-0732">Signal</keyword>